<feature type="compositionally biased region" description="Basic and acidic residues" evidence="1">
    <location>
        <begin position="1"/>
        <end position="15"/>
    </location>
</feature>
<organism evidence="2 3">
    <name type="scientific">Venturia effusa</name>
    <dbReference type="NCBI Taxonomy" id="50376"/>
    <lineage>
        <taxon>Eukaryota</taxon>
        <taxon>Fungi</taxon>
        <taxon>Dikarya</taxon>
        <taxon>Ascomycota</taxon>
        <taxon>Pezizomycotina</taxon>
        <taxon>Dothideomycetes</taxon>
        <taxon>Pleosporomycetidae</taxon>
        <taxon>Venturiales</taxon>
        <taxon>Venturiaceae</taxon>
        <taxon>Venturia</taxon>
    </lineage>
</organism>
<dbReference type="EMBL" id="CP042185">
    <property type="protein sequence ID" value="QDS68045.1"/>
    <property type="molecule type" value="Genomic_DNA"/>
</dbReference>
<name>A0A517KXE0_9PEZI</name>
<proteinExistence type="predicted"/>
<dbReference type="AlphaFoldDB" id="A0A517KXE0"/>
<evidence type="ECO:0000256" key="1">
    <source>
        <dbReference type="SAM" id="MobiDB-lite"/>
    </source>
</evidence>
<keyword evidence="3" id="KW-1185">Reference proteome</keyword>
<feature type="region of interest" description="Disordered" evidence="1">
    <location>
        <begin position="1"/>
        <end position="26"/>
    </location>
</feature>
<evidence type="ECO:0000313" key="3">
    <source>
        <dbReference type="Proteomes" id="UP000316270"/>
    </source>
</evidence>
<protein>
    <submittedName>
        <fullName evidence="2">Uncharacterized protein</fullName>
    </submittedName>
</protein>
<reference evidence="2 3" key="1">
    <citation type="submission" date="2019-07" db="EMBL/GenBank/DDBJ databases">
        <title>Finished genome of Venturia effusa.</title>
        <authorList>
            <person name="Young C.A."/>
            <person name="Cox M.P."/>
            <person name="Ganley A.R.D."/>
            <person name="David W.J."/>
        </authorList>
    </citation>
    <scope>NUCLEOTIDE SEQUENCE [LARGE SCALE GENOMIC DNA]</scope>
    <source>
        <strain evidence="3">albino</strain>
    </source>
</reference>
<dbReference type="OrthoDB" id="10516170at2759"/>
<sequence length="260" mass="30309">MNPGKQEEIEVKPDASEEEEVQSGSPPLALVNKMPLELREMVYGFSLFVGTWHFFYKHPEASSDEAMLESTFRPFEASRYLALRKIDANGLACLKEVFQGYGLLFVNHRIYEELCEYINKRMDEDLIHTITHSAKDIDTLQSRFANFPTQRIYRFQLFITGINGFTDVDAIVDKVFDFVRTLTNLTKLQIVWSSSSYRFCYRHFPKLVVDFGQMLRTTLKTLKLYRLALTGTNPQEEIDTPWIFGKRSSGDWAVLQTWIW</sequence>
<dbReference type="Proteomes" id="UP000316270">
    <property type="component" value="Chromosome 1"/>
</dbReference>
<accession>A0A517KXE0</accession>
<gene>
    <name evidence="2" type="ORF">FKW77_009707</name>
</gene>
<evidence type="ECO:0000313" key="2">
    <source>
        <dbReference type="EMBL" id="QDS68045.1"/>
    </source>
</evidence>